<dbReference type="Proteomes" id="UP000307790">
    <property type="component" value="Unassembled WGS sequence"/>
</dbReference>
<proteinExistence type="predicted"/>
<accession>A0A5R9IFQ1</accession>
<name>A0A5R9IFQ1_9GAMM</name>
<keyword evidence="1" id="KW-0732">Signal</keyword>
<dbReference type="AlphaFoldDB" id="A0A5R9IFQ1"/>
<gene>
    <name evidence="2" type="ORF">FE810_12255</name>
</gene>
<reference evidence="2 3" key="1">
    <citation type="submission" date="2019-05" db="EMBL/GenBank/DDBJ databases">
        <title>Genome sequences of Thalassotalea litorea 1K03283.</title>
        <authorList>
            <person name="Zhang D."/>
        </authorList>
    </citation>
    <scope>NUCLEOTIDE SEQUENCE [LARGE SCALE GENOMIC DNA]</scope>
    <source>
        <strain evidence="2 3">MCCC 1K03283</strain>
    </source>
</reference>
<dbReference type="InterPro" id="IPR011990">
    <property type="entry name" value="TPR-like_helical_dom_sf"/>
</dbReference>
<feature type="signal peptide" evidence="1">
    <location>
        <begin position="1"/>
        <end position="29"/>
    </location>
</feature>
<organism evidence="2 3">
    <name type="scientific">Thalassotalea litorea</name>
    <dbReference type="NCBI Taxonomy" id="2020715"/>
    <lineage>
        <taxon>Bacteria</taxon>
        <taxon>Pseudomonadati</taxon>
        <taxon>Pseudomonadota</taxon>
        <taxon>Gammaproteobacteria</taxon>
        <taxon>Alteromonadales</taxon>
        <taxon>Colwelliaceae</taxon>
        <taxon>Thalassotalea</taxon>
    </lineage>
</organism>
<evidence type="ECO:0000313" key="2">
    <source>
        <dbReference type="EMBL" id="TLU64365.1"/>
    </source>
</evidence>
<comment type="caution">
    <text evidence="2">The sequence shown here is derived from an EMBL/GenBank/DDBJ whole genome shotgun (WGS) entry which is preliminary data.</text>
</comment>
<dbReference type="OrthoDB" id="5703399at2"/>
<dbReference type="SUPFAM" id="SSF48452">
    <property type="entry name" value="TPR-like"/>
    <property type="match status" value="1"/>
</dbReference>
<feature type="chain" id="PRO_5024364268" description="Tetratricopeptide repeat protein" evidence="1">
    <location>
        <begin position="30"/>
        <end position="393"/>
    </location>
</feature>
<dbReference type="EMBL" id="VCBC01000011">
    <property type="protein sequence ID" value="TLU64365.1"/>
    <property type="molecule type" value="Genomic_DNA"/>
</dbReference>
<dbReference type="RefSeq" id="WP_138320348.1">
    <property type="nucleotide sequence ID" value="NZ_VCBC01000011.1"/>
</dbReference>
<evidence type="ECO:0008006" key="4">
    <source>
        <dbReference type="Google" id="ProtNLM"/>
    </source>
</evidence>
<evidence type="ECO:0000313" key="3">
    <source>
        <dbReference type="Proteomes" id="UP000307790"/>
    </source>
</evidence>
<dbReference type="Gene3D" id="1.25.40.10">
    <property type="entry name" value="Tetratricopeptide repeat domain"/>
    <property type="match status" value="1"/>
</dbReference>
<protein>
    <recommendedName>
        <fullName evidence="4">Tetratricopeptide repeat protein</fullName>
    </recommendedName>
</protein>
<sequence length="393" mass="44821">MKRSIYTKVFKLLSTILLVTGALSAPLSAKENRAQKLEEFGALIVNVLNERDAEAFCRQIDFNDLAMRAAKDIFDKKSEQSDYARGFNKSSAQICERVVANLEYAEGKTKFRGIVERDGQKRIVVRFDLGDSGFDYVEYRVKSLNNEYQIFDWYQLTTGQLVSETIGAMSKLMMDPNPGILKKLLDIKTIDKDLSSQMTTMFQAFRDKRFKDVLTAYESLPDPVKYSRIIITYAMAAANHSGDEAKYKGMLSVLAEHHSSDPSAAFMLVDYYYYQGDWDKVLASIDTLESRFGKDAMLELLKANVYWGNGDYLSLEQHAKNAIAMEPDFEDPYFTLAQGYIELEQFENATNIFDLLVNNFGYYFSKEEFAADPSFSIFVASQAFANWAHIHED</sequence>
<keyword evidence="3" id="KW-1185">Reference proteome</keyword>
<evidence type="ECO:0000256" key="1">
    <source>
        <dbReference type="SAM" id="SignalP"/>
    </source>
</evidence>